<accession>A0A7S1N2M6</accession>
<feature type="compositionally biased region" description="Basic and acidic residues" evidence="1">
    <location>
        <begin position="56"/>
        <end position="67"/>
    </location>
</feature>
<reference evidence="2" key="1">
    <citation type="submission" date="2021-01" db="EMBL/GenBank/DDBJ databases">
        <authorList>
            <person name="Corre E."/>
            <person name="Pelletier E."/>
            <person name="Niang G."/>
            <person name="Scheremetjew M."/>
            <person name="Finn R."/>
            <person name="Kale V."/>
            <person name="Holt S."/>
            <person name="Cochrane G."/>
            <person name="Meng A."/>
            <person name="Brown T."/>
            <person name="Cohen L."/>
        </authorList>
    </citation>
    <scope>NUCLEOTIDE SEQUENCE</scope>
    <source>
        <strain evidence="2">NIES-381</strain>
    </source>
</reference>
<organism evidence="2">
    <name type="scientific">Eutreptiella gymnastica</name>
    <dbReference type="NCBI Taxonomy" id="73025"/>
    <lineage>
        <taxon>Eukaryota</taxon>
        <taxon>Discoba</taxon>
        <taxon>Euglenozoa</taxon>
        <taxon>Euglenida</taxon>
        <taxon>Spirocuta</taxon>
        <taxon>Euglenophyceae</taxon>
        <taxon>Eutreptiales</taxon>
        <taxon>Eutreptiaceae</taxon>
        <taxon>Eutreptiella</taxon>
    </lineage>
</organism>
<evidence type="ECO:0000256" key="1">
    <source>
        <dbReference type="SAM" id="MobiDB-lite"/>
    </source>
</evidence>
<dbReference type="AlphaFoldDB" id="A0A7S1N2M6"/>
<feature type="region of interest" description="Disordered" evidence="1">
    <location>
        <begin position="53"/>
        <end position="99"/>
    </location>
</feature>
<protein>
    <submittedName>
        <fullName evidence="2">Uncharacterized protein</fullName>
    </submittedName>
</protein>
<gene>
    <name evidence="2" type="ORF">EGYM00392_LOCUS4053</name>
</gene>
<sequence length="99" mass="10322">MPLGGPPGQPQCTPSHTKCMCGLQSGRRACLGSEVWVNGPSARALTLEVAAPSGAHGEHRLPGERAFQKPPRSRRQTPEHTVLPHPAPAGLAFQSNAAG</sequence>
<evidence type="ECO:0000313" key="2">
    <source>
        <dbReference type="EMBL" id="CAD8993005.1"/>
    </source>
</evidence>
<proteinExistence type="predicted"/>
<dbReference type="EMBL" id="HBGA01010676">
    <property type="protein sequence ID" value="CAD8993005.1"/>
    <property type="molecule type" value="Transcribed_RNA"/>
</dbReference>
<name>A0A7S1N2M6_9EUGL</name>